<sequence>MRIPPLLFATLSIVSLAITSLGMTSLAQAQSEPNSQGDTQSQSLQLPELTEKPLLTIDGNIRVTNTEKNTLVLDLPMLQAFPAIAFETNTPWSDEKQHFEGVLLADVMAYALASAKLDKAGLEKALTNRNGGITVTALDDYYAVIPWEDLLKYDVIIAYKHNGETISRRDLGPLRIIYPYSQQPETDQLKYHARSVWQLLNLTVE</sequence>
<dbReference type="Pfam" id="PF00174">
    <property type="entry name" value="Oxidored_molyb"/>
    <property type="match status" value="1"/>
</dbReference>
<gene>
    <name evidence="3" type="ORF">GCU85_06615</name>
</gene>
<dbReference type="Proteomes" id="UP000471298">
    <property type="component" value="Unassembled WGS sequence"/>
</dbReference>
<feature type="domain" description="Oxidoreductase molybdopterin-binding" evidence="2">
    <location>
        <begin position="91"/>
        <end position="179"/>
    </location>
</feature>
<reference evidence="3 4" key="1">
    <citation type="submission" date="2019-10" db="EMBL/GenBank/DDBJ databases">
        <title>Cardiobacteriales fam. a chemoheterotrophic member of the order Cardiobacteriales, and proposal of Cardiobacteriales fam. nov.</title>
        <authorList>
            <person name="Wang C."/>
        </authorList>
    </citation>
    <scope>NUCLEOTIDE SEQUENCE [LARGE SCALE GENOMIC DNA]</scope>
    <source>
        <strain evidence="3 4">ML27</strain>
    </source>
</reference>
<protein>
    <submittedName>
        <fullName evidence="3">Molybdopterin-dependent oxidoreductase</fullName>
    </submittedName>
</protein>
<name>A0A6N7EV15_9GAMM</name>
<dbReference type="SUPFAM" id="SSF56524">
    <property type="entry name" value="Oxidoreductase molybdopterin-binding domain"/>
    <property type="match status" value="1"/>
</dbReference>
<dbReference type="RefSeq" id="WP_152810399.1">
    <property type="nucleotide sequence ID" value="NZ_WHNW01000007.1"/>
</dbReference>
<dbReference type="Gene3D" id="3.90.420.10">
    <property type="entry name" value="Oxidoreductase, molybdopterin-binding domain"/>
    <property type="match status" value="1"/>
</dbReference>
<evidence type="ECO:0000256" key="1">
    <source>
        <dbReference type="SAM" id="SignalP"/>
    </source>
</evidence>
<accession>A0A6N7EV15</accession>
<dbReference type="InParanoid" id="A0A6N7EV15"/>
<keyword evidence="1" id="KW-0732">Signal</keyword>
<dbReference type="EMBL" id="WHNW01000007">
    <property type="protein sequence ID" value="MPV86401.1"/>
    <property type="molecule type" value="Genomic_DNA"/>
</dbReference>
<evidence type="ECO:0000313" key="3">
    <source>
        <dbReference type="EMBL" id="MPV86401.1"/>
    </source>
</evidence>
<proteinExistence type="predicted"/>
<dbReference type="InterPro" id="IPR000572">
    <property type="entry name" value="OxRdtase_Mopterin-bd_dom"/>
</dbReference>
<feature type="chain" id="PRO_5026801558" evidence="1">
    <location>
        <begin position="30"/>
        <end position="205"/>
    </location>
</feature>
<feature type="signal peptide" evidence="1">
    <location>
        <begin position="1"/>
        <end position="29"/>
    </location>
</feature>
<evidence type="ECO:0000313" key="4">
    <source>
        <dbReference type="Proteomes" id="UP000471298"/>
    </source>
</evidence>
<keyword evidence="4" id="KW-1185">Reference proteome</keyword>
<dbReference type="AlphaFoldDB" id="A0A6N7EV15"/>
<organism evidence="3 4">
    <name type="scientific">Ostreibacterium oceani</name>
    <dbReference type="NCBI Taxonomy" id="2654998"/>
    <lineage>
        <taxon>Bacteria</taxon>
        <taxon>Pseudomonadati</taxon>
        <taxon>Pseudomonadota</taxon>
        <taxon>Gammaproteobacteria</taxon>
        <taxon>Cardiobacteriales</taxon>
        <taxon>Ostreibacteriaceae</taxon>
        <taxon>Ostreibacterium</taxon>
    </lineage>
</organism>
<dbReference type="InterPro" id="IPR036374">
    <property type="entry name" value="OxRdtase_Mopterin-bd_sf"/>
</dbReference>
<evidence type="ECO:0000259" key="2">
    <source>
        <dbReference type="Pfam" id="PF00174"/>
    </source>
</evidence>
<comment type="caution">
    <text evidence="3">The sequence shown here is derived from an EMBL/GenBank/DDBJ whole genome shotgun (WGS) entry which is preliminary data.</text>
</comment>